<dbReference type="Pfam" id="PF00528">
    <property type="entry name" value="BPD_transp_1"/>
    <property type="match status" value="1"/>
</dbReference>
<evidence type="ECO:0000256" key="5">
    <source>
        <dbReference type="ARBA" id="ARBA00022989"/>
    </source>
</evidence>
<feature type="transmembrane region" description="Helical" evidence="7">
    <location>
        <begin position="27"/>
        <end position="54"/>
    </location>
</feature>
<dbReference type="AlphaFoldDB" id="A0A9X4KRS0"/>
<reference evidence="10" key="1">
    <citation type="submission" date="2022-10" db="EMBL/GenBank/DDBJ databases">
        <title>Comparative genomic analysis of Cohnella hashimotonis sp. nov., isolated from the International Space Station.</title>
        <authorList>
            <person name="Simpson A."/>
            <person name="Venkateswaran K."/>
        </authorList>
    </citation>
    <scope>NUCLEOTIDE SEQUENCE</scope>
    <source>
        <strain evidence="10">DSM 28161</strain>
    </source>
</reference>
<accession>A0A9X4KRS0</accession>
<feature type="domain" description="ABC transmembrane type-1" evidence="9">
    <location>
        <begin position="88"/>
        <end position="301"/>
    </location>
</feature>
<dbReference type="Proteomes" id="UP001153404">
    <property type="component" value="Unassembled WGS sequence"/>
</dbReference>
<keyword evidence="11" id="KW-1185">Reference proteome</keyword>
<evidence type="ECO:0000313" key="10">
    <source>
        <dbReference type="EMBL" id="MDG0809627.1"/>
    </source>
</evidence>
<evidence type="ECO:0000256" key="3">
    <source>
        <dbReference type="ARBA" id="ARBA00022475"/>
    </source>
</evidence>
<keyword evidence="6 7" id="KW-0472">Membrane</keyword>
<dbReference type="GO" id="GO:0055085">
    <property type="term" value="P:transmembrane transport"/>
    <property type="evidence" value="ECO:0007669"/>
    <property type="project" value="InterPro"/>
</dbReference>
<dbReference type="CDD" id="cd06261">
    <property type="entry name" value="TM_PBP2"/>
    <property type="match status" value="1"/>
</dbReference>
<dbReference type="InterPro" id="IPR035906">
    <property type="entry name" value="MetI-like_sf"/>
</dbReference>
<feature type="region of interest" description="Disordered" evidence="8">
    <location>
        <begin position="1"/>
        <end position="20"/>
    </location>
</feature>
<dbReference type="EMBL" id="JAPDIA010000003">
    <property type="protein sequence ID" value="MDG0809627.1"/>
    <property type="molecule type" value="Genomic_DNA"/>
</dbReference>
<comment type="similarity">
    <text evidence="7">Belongs to the binding-protein-dependent transport system permease family.</text>
</comment>
<feature type="transmembrane region" description="Helical" evidence="7">
    <location>
        <begin position="226"/>
        <end position="245"/>
    </location>
</feature>
<dbReference type="PANTHER" id="PTHR30193">
    <property type="entry name" value="ABC TRANSPORTER PERMEASE PROTEIN"/>
    <property type="match status" value="1"/>
</dbReference>
<sequence length="312" mass="34388">MATLYNGQAGPPKPPATRSSRRLREIAAGYIFIGPMLLGVVVFTLIPLIMLFIFSLTDWSFLTGYDKLRISGFGNFSRLLQDPEFGESLLHNLIMLLAVPIGMAAALLLAVLIAERAYGSSFFKVIFFMPQISSIAAVAFVWQVLFHPSYGPVNGFLSAVGVHEPPKWLADTHYALPSVMLLMIWIDLGVSLIIYIAGLKNIPRDLYEAADIDGASARTKFFRITFPLLTPTSFFLLITGLIANFKSFAIIKVLTDGGPAHSTSVIVYDIYQQGFVNLKTGYASAMSVVLFVIILAITFLQWAGQRKWVHQG</sequence>
<comment type="caution">
    <text evidence="10">The sequence shown here is derived from an EMBL/GenBank/DDBJ whole genome shotgun (WGS) entry which is preliminary data.</text>
</comment>
<keyword evidence="2 7" id="KW-0813">Transport</keyword>
<dbReference type="InterPro" id="IPR000515">
    <property type="entry name" value="MetI-like"/>
</dbReference>
<comment type="subcellular location">
    <subcellularLocation>
        <location evidence="1 7">Cell membrane</location>
        <topology evidence="1 7">Multi-pass membrane protein</topology>
    </subcellularLocation>
</comment>
<evidence type="ECO:0000256" key="7">
    <source>
        <dbReference type="RuleBase" id="RU363032"/>
    </source>
</evidence>
<proteinExistence type="inferred from homology"/>
<keyword evidence="4 7" id="KW-0812">Transmembrane</keyword>
<evidence type="ECO:0000313" key="11">
    <source>
        <dbReference type="Proteomes" id="UP001153404"/>
    </source>
</evidence>
<dbReference type="GO" id="GO:0005886">
    <property type="term" value="C:plasma membrane"/>
    <property type="evidence" value="ECO:0007669"/>
    <property type="project" value="UniProtKB-SubCell"/>
</dbReference>
<evidence type="ECO:0000256" key="8">
    <source>
        <dbReference type="SAM" id="MobiDB-lite"/>
    </source>
</evidence>
<gene>
    <name evidence="10" type="ORF">OMP40_09925</name>
</gene>
<dbReference type="InterPro" id="IPR051393">
    <property type="entry name" value="ABC_transporter_permease"/>
</dbReference>
<evidence type="ECO:0000256" key="6">
    <source>
        <dbReference type="ARBA" id="ARBA00023136"/>
    </source>
</evidence>
<evidence type="ECO:0000256" key="2">
    <source>
        <dbReference type="ARBA" id="ARBA00022448"/>
    </source>
</evidence>
<dbReference type="SUPFAM" id="SSF161098">
    <property type="entry name" value="MetI-like"/>
    <property type="match status" value="1"/>
</dbReference>
<dbReference type="RefSeq" id="WP_277531033.1">
    <property type="nucleotide sequence ID" value="NZ_JAPDIA010000003.1"/>
</dbReference>
<evidence type="ECO:0000259" key="9">
    <source>
        <dbReference type="PROSITE" id="PS50928"/>
    </source>
</evidence>
<organism evidence="10 11">
    <name type="scientific">Cohnella rhizosphaerae</name>
    <dbReference type="NCBI Taxonomy" id="1457232"/>
    <lineage>
        <taxon>Bacteria</taxon>
        <taxon>Bacillati</taxon>
        <taxon>Bacillota</taxon>
        <taxon>Bacilli</taxon>
        <taxon>Bacillales</taxon>
        <taxon>Paenibacillaceae</taxon>
        <taxon>Cohnella</taxon>
    </lineage>
</organism>
<feature type="transmembrane region" description="Helical" evidence="7">
    <location>
        <begin position="282"/>
        <end position="303"/>
    </location>
</feature>
<keyword evidence="5 7" id="KW-1133">Transmembrane helix</keyword>
<feature type="transmembrane region" description="Helical" evidence="7">
    <location>
        <begin position="174"/>
        <end position="197"/>
    </location>
</feature>
<evidence type="ECO:0000256" key="4">
    <source>
        <dbReference type="ARBA" id="ARBA00022692"/>
    </source>
</evidence>
<protein>
    <submittedName>
        <fullName evidence="10">Sugar ABC transporter permease</fullName>
    </submittedName>
</protein>
<feature type="transmembrane region" description="Helical" evidence="7">
    <location>
        <begin position="89"/>
        <end position="113"/>
    </location>
</feature>
<name>A0A9X4KRS0_9BACL</name>
<evidence type="ECO:0000256" key="1">
    <source>
        <dbReference type="ARBA" id="ARBA00004651"/>
    </source>
</evidence>
<dbReference type="PANTHER" id="PTHR30193:SF37">
    <property type="entry name" value="INNER MEMBRANE ABC TRANSPORTER PERMEASE PROTEIN YCJO"/>
    <property type="match status" value="1"/>
</dbReference>
<feature type="transmembrane region" description="Helical" evidence="7">
    <location>
        <begin position="125"/>
        <end position="145"/>
    </location>
</feature>
<keyword evidence="3" id="KW-1003">Cell membrane</keyword>
<dbReference type="PROSITE" id="PS50928">
    <property type="entry name" value="ABC_TM1"/>
    <property type="match status" value="1"/>
</dbReference>
<dbReference type="Gene3D" id="1.10.3720.10">
    <property type="entry name" value="MetI-like"/>
    <property type="match status" value="1"/>
</dbReference>